<accession>A0A672MTI3</accession>
<organism evidence="1 2">
    <name type="scientific">Sinocyclocheilus grahami</name>
    <name type="common">Dianchi golden-line fish</name>
    <name type="synonym">Barbus grahami</name>
    <dbReference type="NCBI Taxonomy" id="75366"/>
    <lineage>
        <taxon>Eukaryota</taxon>
        <taxon>Metazoa</taxon>
        <taxon>Chordata</taxon>
        <taxon>Craniata</taxon>
        <taxon>Vertebrata</taxon>
        <taxon>Euteleostomi</taxon>
        <taxon>Actinopterygii</taxon>
        <taxon>Neopterygii</taxon>
        <taxon>Teleostei</taxon>
        <taxon>Ostariophysi</taxon>
        <taxon>Cypriniformes</taxon>
        <taxon>Cyprinidae</taxon>
        <taxon>Cyprininae</taxon>
        <taxon>Sinocyclocheilus</taxon>
    </lineage>
</organism>
<name>A0A672MTI3_SINGR</name>
<reference evidence="1" key="1">
    <citation type="submission" date="2025-08" db="UniProtKB">
        <authorList>
            <consortium name="Ensembl"/>
        </authorList>
    </citation>
    <scope>IDENTIFICATION</scope>
</reference>
<evidence type="ECO:0000313" key="1">
    <source>
        <dbReference type="Ensembl" id="ENSSGRP00000040482.1"/>
    </source>
</evidence>
<dbReference type="Proteomes" id="UP000472262">
    <property type="component" value="Unassembled WGS sequence"/>
</dbReference>
<evidence type="ECO:0000313" key="2">
    <source>
        <dbReference type="Proteomes" id="UP000472262"/>
    </source>
</evidence>
<dbReference type="AlphaFoldDB" id="A0A672MTI3"/>
<dbReference type="InParanoid" id="A0A672MTI3"/>
<reference evidence="1" key="2">
    <citation type="submission" date="2025-09" db="UniProtKB">
        <authorList>
            <consortium name="Ensembl"/>
        </authorList>
    </citation>
    <scope>IDENTIFICATION</scope>
</reference>
<dbReference type="Ensembl" id="ENSSGRT00000043387.1">
    <property type="protein sequence ID" value="ENSSGRP00000040482.1"/>
    <property type="gene ID" value="ENSSGRG00000022066.1"/>
</dbReference>
<protein>
    <submittedName>
        <fullName evidence="1">Uncharacterized protein</fullName>
    </submittedName>
</protein>
<keyword evidence="2" id="KW-1185">Reference proteome</keyword>
<sequence>IKQLFHIRCKVSQNKTEQIKRNGINKNSILPPNNVAPQKQLWLFIKNFFWSFNQYTLPENNNVFYKKNNNSIVSLNSVNNCSKHK</sequence>
<proteinExistence type="predicted"/>